<dbReference type="GO" id="GO:0003700">
    <property type="term" value="F:DNA-binding transcription factor activity"/>
    <property type="evidence" value="ECO:0007669"/>
    <property type="project" value="InterPro"/>
</dbReference>
<dbReference type="PANTHER" id="PTHR43537:SF39">
    <property type="entry name" value="HTH-TYPE TRANSCRIPTIONAL REGULATOR MCBR"/>
    <property type="match status" value="1"/>
</dbReference>
<keyword evidence="3" id="KW-0804">Transcription</keyword>
<dbReference type="InterPro" id="IPR000524">
    <property type="entry name" value="Tscrpt_reg_HTH_GntR"/>
</dbReference>
<evidence type="ECO:0000313" key="5">
    <source>
        <dbReference type="EMBL" id="RDD64152.1"/>
    </source>
</evidence>
<evidence type="ECO:0000259" key="4">
    <source>
        <dbReference type="PROSITE" id="PS50949"/>
    </source>
</evidence>
<dbReference type="PROSITE" id="PS50949">
    <property type="entry name" value="HTH_GNTR"/>
    <property type="match status" value="1"/>
</dbReference>
<evidence type="ECO:0000256" key="2">
    <source>
        <dbReference type="ARBA" id="ARBA00023125"/>
    </source>
</evidence>
<dbReference type="SUPFAM" id="SSF48008">
    <property type="entry name" value="GntR ligand-binding domain-like"/>
    <property type="match status" value="1"/>
</dbReference>
<keyword evidence="2" id="KW-0238">DNA-binding</keyword>
<name>A0A369TH40_9RHOB</name>
<dbReference type="RefSeq" id="WP_114512953.1">
    <property type="nucleotide sequence ID" value="NZ_QPMK01000028.1"/>
</dbReference>
<reference evidence="5 6" key="1">
    <citation type="submission" date="2018-07" db="EMBL/GenBank/DDBJ databases">
        <title>Thalassococcus profundi sp. nov., a marine bacterium isolated from deep seawater of Okinawa Trough.</title>
        <authorList>
            <person name="Yu M."/>
        </authorList>
    </citation>
    <scope>NUCLEOTIDE SEQUENCE [LARGE SCALE GENOMIC DNA]</scope>
    <source>
        <strain evidence="5 6">WRAS1</strain>
    </source>
</reference>
<sequence length="223" mass="24143">MGNQEPDTALRDGAGLPAHERVYRRLRTMVLFGELEPGQAVTIQGLTNQLGVGMTPVREALRRLIAEGALAFQDNRRICVPVLDAAAVEQLGLARAALEPELARRAATRATADDIARLRATDARLDRAIARGDVAGYLTQNHRFHAELNAIAEAPILTDMVDGLWLRFGPSLRVVCGLFGTRNLPDRHKDLLAALDARDSAAAAEAMHQDVSQGMAQIRAGLE</sequence>
<dbReference type="Gene3D" id="1.20.120.530">
    <property type="entry name" value="GntR ligand-binding domain-like"/>
    <property type="match status" value="1"/>
</dbReference>
<proteinExistence type="predicted"/>
<dbReference type="Pfam" id="PF00392">
    <property type="entry name" value="GntR"/>
    <property type="match status" value="1"/>
</dbReference>
<dbReference type="InterPro" id="IPR008920">
    <property type="entry name" value="TF_FadR/GntR_C"/>
</dbReference>
<keyword evidence="1" id="KW-0805">Transcription regulation</keyword>
<dbReference type="SUPFAM" id="SSF46785">
    <property type="entry name" value="Winged helix' DNA-binding domain"/>
    <property type="match status" value="1"/>
</dbReference>
<dbReference type="Pfam" id="PF07729">
    <property type="entry name" value="FCD"/>
    <property type="match status" value="1"/>
</dbReference>
<protein>
    <submittedName>
        <fullName evidence="5">GntR family transcriptional regulator</fullName>
    </submittedName>
</protein>
<organism evidence="5 6">
    <name type="scientific">Thalassococcus profundi</name>
    <dbReference type="NCBI Taxonomy" id="2282382"/>
    <lineage>
        <taxon>Bacteria</taxon>
        <taxon>Pseudomonadati</taxon>
        <taxon>Pseudomonadota</taxon>
        <taxon>Alphaproteobacteria</taxon>
        <taxon>Rhodobacterales</taxon>
        <taxon>Roseobacteraceae</taxon>
        <taxon>Thalassococcus</taxon>
    </lineage>
</organism>
<dbReference type="Gene3D" id="1.10.10.10">
    <property type="entry name" value="Winged helix-like DNA-binding domain superfamily/Winged helix DNA-binding domain"/>
    <property type="match status" value="1"/>
</dbReference>
<gene>
    <name evidence="5" type="ORF">DU478_21735</name>
</gene>
<keyword evidence="6" id="KW-1185">Reference proteome</keyword>
<comment type="caution">
    <text evidence="5">The sequence shown here is derived from an EMBL/GenBank/DDBJ whole genome shotgun (WGS) entry which is preliminary data.</text>
</comment>
<dbReference type="InterPro" id="IPR036390">
    <property type="entry name" value="WH_DNA-bd_sf"/>
</dbReference>
<evidence type="ECO:0000256" key="3">
    <source>
        <dbReference type="ARBA" id="ARBA00023163"/>
    </source>
</evidence>
<evidence type="ECO:0000256" key="1">
    <source>
        <dbReference type="ARBA" id="ARBA00023015"/>
    </source>
</evidence>
<dbReference type="SMART" id="SM00895">
    <property type="entry name" value="FCD"/>
    <property type="match status" value="1"/>
</dbReference>
<dbReference type="SMART" id="SM00345">
    <property type="entry name" value="HTH_GNTR"/>
    <property type="match status" value="1"/>
</dbReference>
<dbReference type="EMBL" id="QPMK01000028">
    <property type="protein sequence ID" value="RDD64152.1"/>
    <property type="molecule type" value="Genomic_DNA"/>
</dbReference>
<feature type="domain" description="HTH gntR-type" evidence="4">
    <location>
        <begin position="16"/>
        <end position="83"/>
    </location>
</feature>
<dbReference type="GO" id="GO:0003677">
    <property type="term" value="F:DNA binding"/>
    <property type="evidence" value="ECO:0007669"/>
    <property type="project" value="UniProtKB-KW"/>
</dbReference>
<dbReference type="Proteomes" id="UP000253977">
    <property type="component" value="Unassembled WGS sequence"/>
</dbReference>
<evidence type="ECO:0000313" key="6">
    <source>
        <dbReference type="Proteomes" id="UP000253977"/>
    </source>
</evidence>
<dbReference type="InterPro" id="IPR036388">
    <property type="entry name" value="WH-like_DNA-bd_sf"/>
</dbReference>
<dbReference type="AlphaFoldDB" id="A0A369TH40"/>
<accession>A0A369TH40</accession>
<dbReference type="OrthoDB" id="9815654at2"/>
<dbReference type="InterPro" id="IPR011711">
    <property type="entry name" value="GntR_C"/>
</dbReference>
<dbReference type="PANTHER" id="PTHR43537">
    <property type="entry name" value="TRANSCRIPTIONAL REGULATOR, GNTR FAMILY"/>
    <property type="match status" value="1"/>
</dbReference>